<dbReference type="AlphaFoldDB" id="A0A1G9I6F8"/>
<accession>A0A1G9I6F8</accession>
<name>A0A1G9I6F8_9RHOB</name>
<gene>
    <name evidence="1" type="ORF">SAMN04487971_107163</name>
</gene>
<dbReference type="STRING" id="525640.SAMN04487971_107163"/>
<sequence length="108" mass="10758">MMPGPVLHLGATVMCAHAGQATATVTSPRVLVSGQPVAVVTGPWMVAGCALPPPPAANGPCVTAQFVTSALRVLSLGQPVLLMDSQAICAPTGTPLIPAVVQPRVIGT</sequence>
<protein>
    <recommendedName>
        <fullName evidence="3">PAAR motif-containing protein</fullName>
    </recommendedName>
</protein>
<organism evidence="1 2">
    <name type="scientific">Paracoccus chinensis</name>
    <dbReference type="NCBI Taxonomy" id="525640"/>
    <lineage>
        <taxon>Bacteria</taxon>
        <taxon>Pseudomonadati</taxon>
        <taxon>Pseudomonadota</taxon>
        <taxon>Alphaproteobacteria</taxon>
        <taxon>Rhodobacterales</taxon>
        <taxon>Paracoccaceae</taxon>
        <taxon>Paracoccus</taxon>
    </lineage>
</organism>
<dbReference type="Proteomes" id="UP000199555">
    <property type="component" value="Unassembled WGS sequence"/>
</dbReference>
<proteinExistence type="predicted"/>
<keyword evidence="2" id="KW-1185">Reference proteome</keyword>
<reference evidence="2" key="1">
    <citation type="submission" date="2016-10" db="EMBL/GenBank/DDBJ databases">
        <authorList>
            <person name="Varghese N."/>
            <person name="Submissions S."/>
        </authorList>
    </citation>
    <scope>NUCLEOTIDE SEQUENCE [LARGE SCALE GENOMIC DNA]</scope>
    <source>
        <strain evidence="2">CGMCC 1.7655</strain>
    </source>
</reference>
<evidence type="ECO:0000313" key="1">
    <source>
        <dbReference type="EMBL" id="SDL20828.1"/>
    </source>
</evidence>
<evidence type="ECO:0000313" key="2">
    <source>
        <dbReference type="Proteomes" id="UP000199555"/>
    </source>
</evidence>
<dbReference type="RefSeq" id="WP_217629691.1">
    <property type="nucleotide sequence ID" value="NZ_FNGE01000007.1"/>
</dbReference>
<evidence type="ECO:0008006" key="3">
    <source>
        <dbReference type="Google" id="ProtNLM"/>
    </source>
</evidence>
<dbReference type="EMBL" id="FNGE01000007">
    <property type="protein sequence ID" value="SDL20828.1"/>
    <property type="molecule type" value="Genomic_DNA"/>
</dbReference>